<evidence type="ECO:0000256" key="1">
    <source>
        <dbReference type="ARBA" id="ARBA00022612"/>
    </source>
</evidence>
<feature type="domain" description="Terminase ATPase subunit N-terminal" evidence="3">
    <location>
        <begin position="55"/>
        <end position="107"/>
    </location>
</feature>
<evidence type="ECO:0000259" key="3">
    <source>
        <dbReference type="Pfam" id="PF06056"/>
    </source>
</evidence>
<dbReference type="OrthoDB" id="8553810at2"/>
<dbReference type="Pfam" id="PF06056">
    <property type="entry name" value="Terminase_5"/>
    <property type="match status" value="1"/>
</dbReference>
<evidence type="ECO:0000256" key="2">
    <source>
        <dbReference type="SAM" id="MobiDB-lite"/>
    </source>
</evidence>
<dbReference type="EMBL" id="SACO01000011">
    <property type="protein sequence ID" value="RVU03941.1"/>
    <property type="molecule type" value="Genomic_DNA"/>
</dbReference>
<evidence type="ECO:0000313" key="5">
    <source>
        <dbReference type="EMBL" id="RVU03941.1"/>
    </source>
</evidence>
<keyword evidence="6" id="KW-1185">Reference proteome</keyword>
<organism evidence="5 6">
    <name type="scientific">Novosphingobium umbonatum</name>
    <dbReference type="NCBI Taxonomy" id="1908524"/>
    <lineage>
        <taxon>Bacteria</taxon>
        <taxon>Pseudomonadati</taxon>
        <taxon>Pseudomonadota</taxon>
        <taxon>Alphaproteobacteria</taxon>
        <taxon>Sphingomonadales</taxon>
        <taxon>Sphingomonadaceae</taxon>
        <taxon>Novosphingobium</taxon>
    </lineage>
</organism>
<dbReference type="Gene3D" id="1.10.10.60">
    <property type="entry name" value="Homeodomain-like"/>
    <property type="match status" value="1"/>
</dbReference>
<comment type="caution">
    <text evidence="5">The sequence shown here is derived from an EMBL/GenBank/DDBJ whole genome shotgun (WGS) entry which is preliminary data.</text>
</comment>
<keyword evidence="1" id="KW-1188">Viral release from host cell</keyword>
<feature type="domain" description="Terminase large subunit gp17-like C-terminal" evidence="4">
    <location>
        <begin position="485"/>
        <end position="645"/>
    </location>
</feature>
<evidence type="ECO:0000259" key="4">
    <source>
        <dbReference type="Pfam" id="PF17289"/>
    </source>
</evidence>
<proteinExistence type="predicted"/>
<dbReference type="InterPro" id="IPR035421">
    <property type="entry name" value="Terminase_6C"/>
</dbReference>
<sequence length="665" mass="74750">MGRCMDGIMPSSPATTPKKRATKAKPKAADAGLPVLAQGVIEVPISRQVNRAQARQARSMYHRGASLTQIAAELGVKYPTVASWHQRQGWDADKPVDVIEDHFEAKIAAILCKPTLDEGDMKRVDFLMRMMERAARIRKFNETGKEGDLNENIGRRNDDKAKKKREEKRKNFLSLEQWQALLDDFHAKNDAYQELWWEQRNQRTRKLLKSRQIGATWYFAREALCKIAEAVIDGDQPRNQIFLSASERQAKKFMREITGWVRQVTGVELKGNPVLFDFNGLHPASEEEGRAEIRLEQVGLYPMSTNSNTAQGETGDFYFDEFFWVQGFARLRKVAAAMATLAHCKRTYFSTPSTKTHEAYAFWSGEEWNKGRGRKDQVAFDVSHKNLRGGAIMPDGSWCQIVTLDDAIAGGAGGRINKEELRTESSEEEFENLYNCQFVDDSESSFPFSRIAPARVDSFYKWRDFSPALVAIRGQRPFGEKPVWIGYDPNKNGRDDAALIVLAPPDEPGKGKFRVLEKHRLNGLDFAGQAAFIKQVAERYNVADISIDTTGHGGGVWEIVAKWFPNARQIEYSVASKTALVTKAQNVFREGRIEFDANWTDLMAALMAIRPALTGSQRGVTYISKRNGEIGHADLAWALLNALSNEPMDVSVAEAGHGGIVRFSK</sequence>
<dbReference type="Gene3D" id="3.40.50.300">
    <property type="entry name" value="P-loop containing nucleotide triphosphate hydrolases"/>
    <property type="match status" value="1"/>
</dbReference>
<dbReference type="Pfam" id="PF17289">
    <property type="entry name" value="Terminase_6C"/>
    <property type="match status" value="1"/>
</dbReference>
<name>A0A437N1Y8_9SPHN</name>
<accession>A0A437N1Y8</accession>
<dbReference type="InterPro" id="IPR027417">
    <property type="entry name" value="P-loop_NTPase"/>
</dbReference>
<reference evidence="5 6" key="1">
    <citation type="submission" date="2019-01" db="EMBL/GenBank/DDBJ databases">
        <authorList>
            <person name="Chen W.-M."/>
        </authorList>
    </citation>
    <scope>NUCLEOTIDE SEQUENCE [LARGE SCALE GENOMIC DNA]</scope>
    <source>
        <strain evidence="5 6">FSY-9</strain>
    </source>
</reference>
<dbReference type="Gene3D" id="3.30.420.240">
    <property type="match status" value="1"/>
</dbReference>
<protein>
    <submittedName>
        <fullName evidence="5">Terminase</fullName>
    </submittedName>
</protein>
<dbReference type="Pfam" id="PF03237">
    <property type="entry name" value="Terminase_6N"/>
    <property type="match status" value="1"/>
</dbReference>
<feature type="compositionally biased region" description="Basic residues" evidence="2">
    <location>
        <begin position="17"/>
        <end position="26"/>
    </location>
</feature>
<dbReference type="Proteomes" id="UP000282837">
    <property type="component" value="Unassembled WGS sequence"/>
</dbReference>
<evidence type="ECO:0000313" key="6">
    <source>
        <dbReference type="Proteomes" id="UP000282837"/>
    </source>
</evidence>
<gene>
    <name evidence="5" type="ORF">EOE18_13890</name>
</gene>
<dbReference type="InterPro" id="IPR010332">
    <property type="entry name" value="ATPase_terminase-su_N"/>
</dbReference>
<dbReference type="AlphaFoldDB" id="A0A437N1Y8"/>
<feature type="region of interest" description="Disordered" evidence="2">
    <location>
        <begin position="1"/>
        <end position="27"/>
    </location>
</feature>